<feature type="compositionally biased region" description="Polar residues" evidence="1">
    <location>
        <begin position="216"/>
        <end position="225"/>
    </location>
</feature>
<keyword evidence="4" id="KW-1185">Reference proteome</keyword>
<dbReference type="Proteomes" id="UP001202479">
    <property type="component" value="Unassembled WGS sequence"/>
</dbReference>
<comment type="caution">
    <text evidence="3">The sequence shown here is derived from an EMBL/GenBank/DDBJ whole genome shotgun (WGS) entry which is preliminary data.</text>
</comment>
<accession>A0AAI9T041</accession>
<evidence type="ECO:0000313" key="4">
    <source>
        <dbReference type="Proteomes" id="UP001202479"/>
    </source>
</evidence>
<keyword evidence="2" id="KW-1133">Transmembrane helix</keyword>
<sequence>MGSQKLIVKDGNELDKRRGVKLFAVVCILSACLFGYYYKESCSSGTVTLYGQYWSFWQNLSPRGFDKHYSAMSEVSAGFEKNEGDGSSKMERDENTDAKAKMKRDENTDAEATDSNNASETQEAKNENNEKSNSSSETEKNETTAADDSKTTAADDSKTTAADDSKTTAADDSKTTATDDSKTTATEKSDENSSSKSSTSTESNSTTSASTETTSVDAFSTSESKPTPIYNQPGIRFVFALFGFIFLNMIAICIHHIYQKITRSQKLYRNFEEEKSPF</sequence>
<feature type="transmembrane region" description="Helical" evidence="2">
    <location>
        <begin position="237"/>
        <end position="258"/>
    </location>
</feature>
<proteinExistence type="predicted"/>
<evidence type="ECO:0000256" key="1">
    <source>
        <dbReference type="SAM" id="MobiDB-lite"/>
    </source>
</evidence>
<dbReference type="GeneID" id="73378745"/>
<feature type="compositionally biased region" description="Basic and acidic residues" evidence="1">
    <location>
        <begin position="137"/>
        <end position="193"/>
    </location>
</feature>
<feature type="compositionally biased region" description="Low complexity" evidence="1">
    <location>
        <begin position="194"/>
        <end position="215"/>
    </location>
</feature>
<organism evidence="3 4">
    <name type="scientific">Candida oxycetoniae</name>
    <dbReference type="NCBI Taxonomy" id="497107"/>
    <lineage>
        <taxon>Eukaryota</taxon>
        <taxon>Fungi</taxon>
        <taxon>Dikarya</taxon>
        <taxon>Ascomycota</taxon>
        <taxon>Saccharomycotina</taxon>
        <taxon>Pichiomycetes</taxon>
        <taxon>Debaryomycetaceae</taxon>
        <taxon>Candida/Lodderomyces clade</taxon>
        <taxon>Candida</taxon>
    </lineage>
</organism>
<keyword evidence="2" id="KW-0812">Transmembrane</keyword>
<feature type="region of interest" description="Disordered" evidence="1">
    <location>
        <begin position="79"/>
        <end position="227"/>
    </location>
</feature>
<keyword evidence="2" id="KW-0472">Membrane</keyword>
<feature type="compositionally biased region" description="Basic and acidic residues" evidence="1">
    <location>
        <begin position="80"/>
        <end position="107"/>
    </location>
</feature>
<dbReference type="SUPFAM" id="SSF69349">
    <property type="entry name" value="Phage fibre proteins"/>
    <property type="match status" value="1"/>
</dbReference>
<reference evidence="3" key="1">
    <citation type="journal article" date="2022" name="DNA Res.">
        <title>Genome analysis of five recently described species of the CUG-Ser clade uncovers Candida theae as a new hybrid lineage with pathogenic potential in the Candida parapsilosis species complex.</title>
        <authorList>
            <person name="Mixao V."/>
            <person name="Del Olmo V."/>
            <person name="Hegedusova E."/>
            <person name="Saus E."/>
            <person name="Pryszcz L."/>
            <person name="Cillingova A."/>
            <person name="Nosek J."/>
            <person name="Gabaldon T."/>
        </authorList>
    </citation>
    <scope>NUCLEOTIDE SEQUENCE</scope>
    <source>
        <strain evidence="3">CBS 10844</strain>
    </source>
</reference>
<name>A0AAI9T041_9ASCO</name>
<protein>
    <submittedName>
        <fullName evidence="3">Uncharacterized protein</fullName>
    </submittedName>
</protein>
<dbReference type="PROSITE" id="PS51257">
    <property type="entry name" value="PROKAR_LIPOPROTEIN"/>
    <property type="match status" value="1"/>
</dbReference>
<dbReference type="RefSeq" id="XP_049181654.1">
    <property type="nucleotide sequence ID" value="XM_049322218.1"/>
</dbReference>
<dbReference type="AlphaFoldDB" id="A0AAI9T041"/>
<dbReference type="EMBL" id="JAHUZD010000026">
    <property type="protein sequence ID" value="KAI3405909.2"/>
    <property type="molecule type" value="Genomic_DNA"/>
</dbReference>
<gene>
    <name evidence="3" type="ORF">KGF56_001128</name>
</gene>
<feature type="transmembrane region" description="Helical" evidence="2">
    <location>
        <begin position="20"/>
        <end position="38"/>
    </location>
</feature>
<evidence type="ECO:0000313" key="3">
    <source>
        <dbReference type="EMBL" id="KAI3405909.2"/>
    </source>
</evidence>
<evidence type="ECO:0000256" key="2">
    <source>
        <dbReference type="SAM" id="Phobius"/>
    </source>
</evidence>